<feature type="domain" description="Immunity protein 63" evidence="1">
    <location>
        <begin position="47"/>
        <end position="123"/>
    </location>
</feature>
<proteinExistence type="predicted"/>
<protein>
    <recommendedName>
        <fullName evidence="1">Immunity protein 63 domain-containing protein</fullName>
    </recommendedName>
</protein>
<sequence>MGEDVFDAALRAAIDDVAARLGATPDDVPTLGFSRDDGSAACWHAADGWHVGTRERGAVLDDRHTTDRDVFTSWVAASIAERVAARHHSPEDDDYRRAAWREQYRLLAGLNHQWAETWLADTRATLIESGATQSTLDKLPHSAS</sequence>
<evidence type="ECO:0000259" key="1">
    <source>
        <dbReference type="Pfam" id="PF15599"/>
    </source>
</evidence>
<gene>
    <name evidence="2" type="ORF">HH308_18955</name>
</gene>
<reference evidence="2 3" key="1">
    <citation type="submission" date="2020-04" db="EMBL/GenBank/DDBJ databases">
        <title>Gordonia sp. nov. TBRC 11910.</title>
        <authorList>
            <person name="Suriyachadkun C."/>
        </authorList>
    </citation>
    <scope>NUCLEOTIDE SEQUENCE [LARGE SCALE GENOMIC DNA]</scope>
    <source>
        <strain evidence="2 3">TBRC 11910</strain>
    </source>
</reference>
<dbReference type="EMBL" id="JABBNB010000021">
    <property type="protein sequence ID" value="NMO03296.1"/>
    <property type="molecule type" value="Genomic_DNA"/>
</dbReference>
<accession>A0A848KXF5</accession>
<dbReference type="AlphaFoldDB" id="A0A848KXF5"/>
<dbReference type="Proteomes" id="UP000550729">
    <property type="component" value="Unassembled WGS sequence"/>
</dbReference>
<evidence type="ECO:0000313" key="3">
    <source>
        <dbReference type="Proteomes" id="UP000550729"/>
    </source>
</evidence>
<dbReference type="Pfam" id="PF15599">
    <property type="entry name" value="Imm63"/>
    <property type="match status" value="1"/>
</dbReference>
<dbReference type="RefSeq" id="WP_170195801.1">
    <property type="nucleotide sequence ID" value="NZ_JABBNB010000021.1"/>
</dbReference>
<name>A0A848KXF5_9ACTN</name>
<dbReference type="InterPro" id="IPR028952">
    <property type="entry name" value="Imm63"/>
</dbReference>
<organism evidence="2 3">
    <name type="scientific">Gordonia asplenii</name>
    <dbReference type="NCBI Taxonomy" id="2725283"/>
    <lineage>
        <taxon>Bacteria</taxon>
        <taxon>Bacillati</taxon>
        <taxon>Actinomycetota</taxon>
        <taxon>Actinomycetes</taxon>
        <taxon>Mycobacteriales</taxon>
        <taxon>Gordoniaceae</taxon>
        <taxon>Gordonia</taxon>
    </lineage>
</organism>
<evidence type="ECO:0000313" key="2">
    <source>
        <dbReference type="EMBL" id="NMO03296.1"/>
    </source>
</evidence>
<comment type="caution">
    <text evidence="2">The sequence shown here is derived from an EMBL/GenBank/DDBJ whole genome shotgun (WGS) entry which is preliminary data.</text>
</comment>
<keyword evidence="3" id="KW-1185">Reference proteome</keyword>